<keyword evidence="1 3" id="KW-0474">Menaquinone biosynthesis</keyword>
<proteinExistence type="inferred from homology"/>
<reference evidence="5" key="1">
    <citation type="submission" date="2021-12" db="EMBL/GenBank/DDBJ databases">
        <authorList>
            <person name="Rodrigo-Torres L."/>
            <person name="Arahal R. D."/>
            <person name="Lucena T."/>
        </authorList>
    </citation>
    <scope>NUCLEOTIDE SEQUENCE</scope>
    <source>
        <strain evidence="5">CECT 8226</strain>
    </source>
</reference>
<evidence type="ECO:0000313" key="6">
    <source>
        <dbReference type="Proteomes" id="UP000838160"/>
    </source>
</evidence>
<comment type="pathway">
    <text evidence="3">Quinol/quinone metabolism; menaquinone biosynthesis.</text>
</comment>
<evidence type="ECO:0000259" key="4">
    <source>
        <dbReference type="Pfam" id="PF12697"/>
    </source>
</evidence>
<dbReference type="EC" id="4.2.99.20" evidence="3"/>
<comment type="pathway">
    <text evidence="3">Quinol/quinone metabolism; 1,4-dihydroxy-2-naphthoate biosynthesis; 1,4-dihydroxy-2-naphthoate from chorismate: step 3/7.</text>
</comment>
<evidence type="ECO:0000256" key="3">
    <source>
        <dbReference type="HAMAP-Rule" id="MF_01660"/>
    </source>
</evidence>
<evidence type="ECO:0000313" key="5">
    <source>
        <dbReference type="EMBL" id="CAH0526586.1"/>
    </source>
</evidence>
<evidence type="ECO:0000256" key="1">
    <source>
        <dbReference type="ARBA" id="ARBA00022428"/>
    </source>
</evidence>
<keyword evidence="6" id="KW-1185">Reference proteome</keyword>
<dbReference type="InterPro" id="IPR000073">
    <property type="entry name" value="AB_hydrolase_1"/>
</dbReference>
<accession>A0ABN8DK64</accession>
<dbReference type="PANTHER" id="PTHR42916:SF1">
    <property type="entry name" value="PROTEIN PHYLLO, CHLOROPLASTIC"/>
    <property type="match status" value="1"/>
</dbReference>
<dbReference type="RefSeq" id="WP_290369141.1">
    <property type="nucleotide sequence ID" value="NZ_CAKLCM010000002.1"/>
</dbReference>
<comment type="function">
    <text evidence="3">Catalyzes a proton abstraction reaction that results in 2,5-elimination of pyruvate from 2-succinyl-5-enolpyruvyl-6-hydroxy-3-cyclohexene-1-carboxylate (SEPHCHC) and the formation of 2-succinyl-6-hydroxy-2,4-cyclohexadiene-1-carboxylate (SHCHC).</text>
</comment>
<dbReference type="Gene3D" id="3.40.50.1820">
    <property type="entry name" value="alpha/beta hydrolase"/>
    <property type="match status" value="1"/>
</dbReference>
<gene>
    <name evidence="5" type="primary">menH_3</name>
    <name evidence="3" type="synonym">menH</name>
    <name evidence="5" type="ORF">VHP8226_01940</name>
</gene>
<comment type="caution">
    <text evidence="5">The sequence shown here is derived from an EMBL/GenBank/DDBJ whole genome shotgun (WGS) entry which is preliminary data.</text>
</comment>
<dbReference type="HAMAP" id="MF_01660">
    <property type="entry name" value="MenH"/>
    <property type="match status" value="1"/>
</dbReference>
<sequence>MLAHRFIPSDLEETQKPCTMMVFVHGFLGDGNDWQAVSTLCSQFHRLLIDLPGHGLSGHHTCDDLVDAGKQVIDTIDNVIKNKALNENVTVYLIGYSLGARVLMSYFSDSKTLESRSATGINIAGLIIEGGHFGLASQEQKQQRLKHDLEWAHRFERQPIEEVLLDWYQQPVFSSLNHAQRQDLIRLRSGNLGRSLSLMLMRTSLGHQNNVLKSINSLRFDNDKKPLYISGQKDRKFSDLAVNSQLTHRVVDGAGHNVHHEQPEAFAQALFDYIGITPTT</sequence>
<dbReference type="PANTHER" id="PTHR42916">
    <property type="entry name" value="2-SUCCINYL-5-ENOLPYRUVYL-6-HYDROXY-3-CYCLOHEXENE-1-CARBOXYLATE SYNTHASE"/>
    <property type="match status" value="1"/>
</dbReference>
<dbReference type="Proteomes" id="UP000838160">
    <property type="component" value="Unassembled WGS sequence"/>
</dbReference>
<dbReference type="Pfam" id="PF12697">
    <property type="entry name" value="Abhydrolase_6"/>
    <property type="match status" value="1"/>
</dbReference>
<dbReference type="NCBIfam" id="NF008340">
    <property type="entry name" value="PRK11126.1"/>
    <property type="match status" value="1"/>
</dbReference>
<dbReference type="InterPro" id="IPR029058">
    <property type="entry name" value="AB_hydrolase_fold"/>
</dbReference>
<keyword evidence="2 3" id="KW-0456">Lyase</keyword>
<protein>
    <recommendedName>
        <fullName evidence="3">Putative 2-succinyl-6-hydroxy-2,4-cyclohexadiene-1-carboxylate synthase</fullName>
        <shortName evidence="3">SHCHC synthase</shortName>
        <ecNumber evidence="3">4.2.99.20</ecNumber>
    </recommendedName>
</protein>
<dbReference type="NCBIfam" id="TIGR03695">
    <property type="entry name" value="menH_SHCHC"/>
    <property type="match status" value="1"/>
</dbReference>
<name>A0ABN8DK64_9VIBR</name>
<comment type="subunit">
    <text evidence="3">Monomer.</text>
</comment>
<dbReference type="SUPFAM" id="SSF53474">
    <property type="entry name" value="alpha/beta-Hydrolases"/>
    <property type="match status" value="1"/>
</dbReference>
<dbReference type="InterPro" id="IPR022485">
    <property type="entry name" value="SHCHC_synthase_MenH"/>
</dbReference>
<organism evidence="5 6">
    <name type="scientific">Vibrio hippocampi</name>
    <dbReference type="NCBI Taxonomy" id="654686"/>
    <lineage>
        <taxon>Bacteria</taxon>
        <taxon>Pseudomonadati</taxon>
        <taxon>Pseudomonadota</taxon>
        <taxon>Gammaproteobacteria</taxon>
        <taxon>Vibrionales</taxon>
        <taxon>Vibrionaceae</taxon>
        <taxon>Vibrio</taxon>
    </lineage>
</organism>
<dbReference type="GO" id="GO:0070205">
    <property type="term" value="F:2-succinyl-6-hydroxy-2,4-cyclohexadiene-1-carboxylate synthase activity"/>
    <property type="evidence" value="ECO:0007669"/>
    <property type="project" value="UniProtKB-EC"/>
</dbReference>
<evidence type="ECO:0000256" key="2">
    <source>
        <dbReference type="ARBA" id="ARBA00023239"/>
    </source>
</evidence>
<feature type="domain" description="AB hydrolase-1" evidence="4">
    <location>
        <begin position="21"/>
        <end position="269"/>
    </location>
</feature>
<dbReference type="EMBL" id="CAKLCM010000002">
    <property type="protein sequence ID" value="CAH0526586.1"/>
    <property type="molecule type" value="Genomic_DNA"/>
</dbReference>
<comment type="catalytic activity">
    <reaction evidence="3">
        <text>5-enolpyruvoyl-6-hydroxy-2-succinyl-cyclohex-3-ene-1-carboxylate = (1R,6R)-6-hydroxy-2-succinyl-cyclohexa-2,4-diene-1-carboxylate + pyruvate</text>
        <dbReference type="Rhea" id="RHEA:25597"/>
        <dbReference type="ChEBI" id="CHEBI:15361"/>
        <dbReference type="ChEBI" id="CHEBI:58689"/>
        <dbReference type="ChEBI" id="CHEBI:58818"/>
        <dbReference type="EC" id="4.2.99.20"/>
    </reaction>
</comment>
<comment type="similarity">
    <text evidence="3">Belongs to the AB hydrolase superfamily. MenH family.</text>
</comment>